<evidence type="ECO:0000256" key="3">
    <source>
        <dbReference type="ARBA" id="ARBA00023163"/>
    </source>
</evidence>
<feature type="domain" description="HTH araC/xylS-type" evidence="4">
    <location>
        <begin position="217"/>
        <end position="315"/>
    </location>
</feature>
<evidence type="ECO:0000313" key="6">
    <source>
        <dbReference type="Proteomes" id="UP001379533"/>
    </source>
</evidence>
<dbReference type="PROSITE" id="PS00041">
    <property type="entry name" value="HTH_ARAC_FAMILY_1"/>
    <property type="match status" value="1"/>
</dbReference>
<reference evidence="5 6" key="1">
    <citation type="submission" date="2021-12" db="EMBL/GenBank/DDBJ databases">
        <title>Discovery of the Pendulisporaceae a myxobacterial family with distinct sporulation behavior and unique specialized metabolism.</title>
        <authorList>
            <person name="Garcia R."/>
            <person name="Popoff A."/>
            <person name="Bader C.D."/>
            <person name="Loehr J."/>
            <person name="Walesch S."/>
            <person name="Walt C."/>
            <person name="Boldt J."/>
            <person name="Bunk B."/>
            <person name="Haeckl F.J.F.P.J."/>
            <person name="Gunesch A.P."/>
            <person name="Birkelbach J."/>
            <person name="Nuebel U."/>
            <person name="Pietschmann T."/>
            <person name="Bach T."/>
            <person name="Mueller R."/>
        </authorList>
    </citation>
    <scope>NUCLEOTIDE SEQUENCE [LARGE SCALE GENOMIC DNA]</scope>
    <source>
        <strain evidence="5 6">MSr12523</strain>
    </source>
</reference>
<accession>A0ABZ2JZH5</accession>
<dbReference type="PROSITE" id="PS01124">
    <property type="entry name" value="HTH_ARAC_FAMILY_2"/>
    <property type="match status" value="1"/>
</dbReference>
<dbReference type="InterPro" id="IPR052158">
    <property type="entry name" value="INH-QAR"/>
</dbReference>
<dbReference type="Proteomes" id="UP001379533">
    <property type="component" value="Chromosome"/>
</dbReference>
<dbReference type="Gene3D" id="3.40.50.880">
    <property type="match status" value="1"/>
</dbReference>
<dbReference type="InterPro" id="IPR009057">
    <property type="entry name" value="Homeodomain-like_sf"/>
</dbReference>
<keyword evidence="3" id="KW-0804">Transcription</keyword>
<evidence type="ECO:0000259" key="4">
    <source>
        <dbReference type="PROSITE" id="PS01124"/>
    </source>
</evidence>
<evidence type="ECO:0000313" key="5">
    <source>
        <dbReference type="EMBL" id="WXA90488.1"/>
    </source>
</evidence>
<protein>
    <submittedName>
        <fullName evidence="5">GlxA family transcriptional regulator</fullName>
    </submittedName>
</protein>
<evidence type="ECO:0000256" key="1">
    <source>
        <dbReference type="ARBA" id="ARBA00023015"/>
    </source>
</evidence>
<dbReference type="PANTHER" id="PTHR43130:SF3">
    <property type="entry name" value="HTH-TYPE TRANSCRIPTIONAL REGULATOR RV1931C"/>
    <property type="match status" value="1"/>
</dbReference>
<dbReference type="InterPro" id="IPR018062">
    <property type="entry name" value="HTH_AraC-typ_CS"/>
</dbReference>
<dbReference type="CDD" id="cd03137">
    <property type="entry name" value="GATase1_AraC_1"/>
    <property type="match status" value="1"/>
</dbReference>
<dbReference type="InterPro" id="IPR002818">
    <property type="entry name" value="DJ-1/PfpI"/>
</dbReference>
<dbReference type="Gene3D" id="1.10.10.60">
    <property type="entry name" value="Homeodomain-like"/>
    <property type="match status" value="1"/>
</dbReference>
<keyword evidence="1" id="KW-0805">Transcription regulation</keyword>
<keyword evidence="6" id="KW-1185">Reference proteome</keyword>
<proteinExistence type="predicted"/>
<dbReference type="Pfam" id="PF12833">
    <property type="entry name" value="HTH_18"/>
    <property type="match status" value="1"/>
</dbReference>
<gene>
    <name evidence="5" type="ORF">LZC95_29030</name>
</gene>
<dbReference type="SUPFAM" id="SSF52317">
    <property type="entry name" value="Class I glutamine amidotransferase-like"/>
    <property type="match status" value="1"/>
</dbReference>
<dbReference type="EMBL" id="CP089982">
    <property type="protein sequence ID" value="WXA90488.1"/>
    <property type="molecule type" value="Genomic_DNA"/>
</dbReference>
<dbReference type="SMART" id="SM00342">
    <property type="entry name" value="HTH_ARAC"/>
    <property type="match status" value="1"/>
</dbReference>
<dbReference type="Pfam" id="PF01965">
    <property type="entry name" value="DJ-1_PfpI"/>
    <property type="match status" value="1"/>
</dbReference>
<keyword evidence="2" id="KW-0238">DNA-binding</keyword>
<dbReference type="SUPFAM" id="SSF46689">
    <property type="entry name" value="Homeodomain-like"/>
    <property type="match status" value="2"/>
</dbReference>
<dbReference type="InterPro" id="IPR029062">
    <property type="entry name" value="Class_I_gatase-like"/>
</dbReference>
<dbReference type="RefSeq" id="WP_394841101.1">
    <property type="nucleotide sequence ID" value="NZ_CP089982.1"/>
</dbReference>
<name>A0ABZ2JZH5_9BACT</name>
<dbReference type="PANTHER" id="PTHR43130">
    <property type="entry name" value="ARAC-FAMILY TRANSCRIPTIONAL REGULATOR"/>
    <property type="match status" value="1"/>
</dbReference>
<organism evidence="5 6">
    <name type="scientific">Pendulispora brunnea</name>
    <dbReference type="NCBI Taxonomy" id="2905690"/>
    <lineage>
        <taxon>Bacteria</taxon>
        <taxon>Pseudomonadati</taxon>
        <taxon>Myxococcota</taxon>
        <taxon>Myxococcia</taxon>
        <taxon>Myxococcales</taxon>
        <taxon>Sorangiineae</taxon>
        <taxon>Pendulisporaceae</taxon>
        <taxon>Pendulispora</taxon>
    </lineage>
</organism>
<dbReference type="InterPro" id="IPR018060">
    <property type="entry name" value="HTH_AraC"/>
</dbReference>
<evidence type="ECO:0000256" key="2">
    <source>
        <dbReference type="ARBA" id="ARBA00023125"/>
    </source>
</evidence>
<sequence>MAVVAYPGAALLDVTNTLEVFARANRRFEAVRGAPVYSVELIGPEAGPIATSIGIPIVASRGVDDASGDYDTVFIAGGEAILPAARIAPLRDWIQRVAATARRMGAICRGVFALAESGLLAGRRVTTHWAWSAELATRFPDIEVQPEPVFLRDGSIYTSAGVSAALDLALAFVEEDHGRELALELARELVLYVQRPAGQPQISALLSAQLATRSPIRALQAWIVENLDSDLSVPSLARRVGMSPRNFSRVFVREVGKTPRQFVEKVRIEAARRLLEQTDDGVETVAARTGFADAGTLRREFTDEVGVSPRAYRRNTQH</sequence>